<keyword evidence="6 7" id="KW-0539">Nucleus</keyword>
<dbReference type="GeneTree" id="ENSGT00940000161610"/>
<sequence length="292" mass="32669">MWGGGVWYYFNMLREPYPIHSLPSPSLPFFPYPFLSSPPSFLPLPPSLPPFLSPSFLSLSFPSFPHPFLSSPPSFLPLPPSLPPPSSLSSPPFPSRGFQEQKLTARFVPLSPAASDDSCAESRPRPAAASTRPAAREEDEEKLKKKRRVLFSKAQTLALERRFRQQRYLSAPEREQLAHLLRLTPTQVKIWFQNHRYKMKRAKGGERGGPPLMRRVVVPVLVRDGKACQSCSGATPTGEKTTWRPGGWRALCLPGYTLAFGSSNLTTLRLGCQSWGLLVVWIAFLQKVRPST</sequence>
<dbReference type="Pfam" id="PF00046">
    <property type="entry name" value="Homeodomain"/>
    <property type="match status" value="1"/>
</dbReference>
<dbReference type="Proteomes" id="UP000694406">
    <property type="component" value="Unplaced"/>
</dbReference>
<dbReference type="GO" id="GO:0000978">
    <property type="term" value="F:RNA polymerase II cis-regulatory region sequence-specific DNA binding"/>
    <property type="evidence" value="ECO:0007669"/>
    <property type="project" value="Ensembl"/>
</dbReference>
<keyword evidence="12" id="KW-1185">Reference proteome</keyword>
<dbReference type="FunFam" id="1.10.10.60:FF:000101">
    <property type="entry name" value="NK2 homeobox 8"/>
    <property type="match status" value="1"/>
</dbReference>
<evidence type="ECO:0000256" key="9">
    <source>
        <dbReference type="SAM" id="MobiDB-lite"/>
    </source>
</evidence>
<evidence type="ECO:0000256" key="5">
    <source>
        <dbReference type="ARBA" id="ARBA00023155"/>
    </source>
</evidence>
<dbReference type="GO" id="GO:0030154">
    <property type="term" value="P:cell differentiation"/>
    <property type="evidence" value="ECO:0007669"/>
    <property type="project" value="TreeGrafter"/>
</dbReference>
<evidence type="ECO:0000313" key="12">
    <source>
        <dbReference type="Proteomes" id="UP000694406"/>
    </source>
</evidence>
<feature type="region of interest" description="Disordered" evidence="9">
    <location>
        <begin position="112"/>
        <end position="147"/>
    </location>
</feature>
<dbReference type="PANTHER" id="PTHR24340">
    <property type="entry name" value="HOMEOBOX PROTEIN NKX"/>
    <property type="match status" value="1"/>
</dbReference>
<evidence type="ECO:0000256" key="1">
    <source>
        <dbReference type="ARBA" id="ARBA00004123"/>
    </source>
</evidence>
<feature type="DNA-binding region" description="Homeobox" evidence="7">
    <location>
        <begin position="144"/>
        <end position="203"/>
    </location>
</feature>
<dbReference type="GO" id="GO:0005634">
    <property type="term" value="C:nucleus"/>
    <property type="evidence" value="ECO:0007669"/>
    <property type="project" value="UniProtKB-SubCell"/>
</dbReference>
<comment type="subcellular location">
    <subcellularLocation>
        <location evidence="1 7 8">Nucleus</location>
    </subcellularLocation>
</comment>
<dbReference type="Ensembl" id="ENSLLTT00000008775.1">
    <property type="protein sequence ID" value="ENSLLTP00000008456.1"/>
    <property type="gene ID" value="ENSLLTG00000006426.1"/>
</dbReference>
<dbReference type="GO" id="GO:0001228">
    <property type="term" value="F:DNA-binding transcription activator activity, RNA polymerase II-specific"/>
    <property type="evidence" value="ECO:0007669"/>
    <property type="project" value="Ensembl"/>
</dbReference>
<dbReference type="PRINTS" id="PR00024">
    <property type="entry name" value="HOMEOBOX"/>
</dbReference>
<dbReference type="InterPro" id="IPR009057">
    <property type="entry name" value="Homeodomain-like_sf"/>
</dbReference>
<dbReference type="InterPro" id="IPR050394">
    <property type="entry name" value="Homeobox_NK-like"/>
</dbReference>
<dbReference type="PROSITE" id="PS50071">
    <property type="entry name" value="HOMEOBOX_2"/>
    <property type="match status" value="1"/>
</dbReference>
<dbReference type="PANTHER" id="PTHR24340:SF117">
    <property type="entry name" value="NK2 HOMEOBOX 8"/>
    <property type="match status" value="1"/>
</dbReference>
<keyword evidence="5 7" id="KW-0371">Homeobox</keyword>
<protein>
    <submittedName>
        <fullName evidence="11">NK2 homeobox 8</fullName>
    </submittedName>
</protein>
<gene>
    <name evidence="11" type="primary">NKX2-8</name>
</gene>
<reference evidence="11" key="2">
    <citation type="submission" date="2025-09" db="UniProtKB">
        <authorList>
            <consortium name="Ensembl"/>
        </authorList>
    </citation>
    <scope>IDENTIFICATION</scope>
</reference>
<reference evidence="11" key="1">
    <citation type="submission" date="2025-08" db="UniProtKB">
        <authorList>
            <consortium name="Ensembl"/>
        </authorList>
    </citation>
    <scope>IDENTIFICATION</scope>
</reference>
<dbReference type="SUPFAM" id="SSF46689">
    <property type="entry name" value="Homeodomain-like"/>
    <property type="match status" value="1"/>
</dbReference>
<organism evidence="11 12">
    <name type="scientific">Laticauda laticaudata</name>
    <name type="common">Blue-ringed sea krait</name>
    <name type="synonym">Blue-lipped sea krait</name>
    <dbReference type="NCBI Taxonomy" id="8630"/>
    <lineage>
        <taxon>Eukaryota</taxon>
        <taxon>Metazoa</taxon>
        <taxon>Chordata</taxon>
        <taxon>Craniata</taxon>
        <taxon>Vertebrata</taxon>
        <taxon>Euteleostomi</taxon>
        <taxon>Lepidosauria</taxon>
        <taxon>Squamata</taxon>
        <taxon>Bifurcata</taxon>
        <taxon>Unidentata</taxon>
        <taxon>Episquamata</taxon>
        <taxon>Toxicofera</taxon>
        <taxon>Serpentes</taxon>
        <taxon>Colubroidea</taxon>
        <taxon>Elapidae</taxon>
        <taxon>Laticaudinae</taxon>
        <taxon>Laticauda</taxon>
    </lineage>
</organism>
<dbReference type="Gene3D" id="1.10.10.60">
    <property type="entry name" value="Homeodomain-like"/>
    <property type="match status" value="1"/>
</dbReference>
<evidence type="ECO:0000313" key="11">
    <source>
        <dbReference type="Ensembl" id="ENSLLTP00000008456.1"/>
    </source>
</evidence>
<keyword evidence="3" id="KW-0217">Developmental protein</keyword>
<comment type="similarity">
    <text evidence="2">Belongs to the NK-2 homeobox family.</text>
</comment>
<evidence type="ECO:0000259" key="10">
    <source>
        <dbReference type="PROSITE" id="PS50071"/>
    </source>
</evidence>
<dbReference type="InterPro" id="IPR020479">
    <property type="entry name" value="HD_metazoa"/>
</dbReference>
<feature type="domain" description="Homeobox" evidence="10">
    <location>
        <begin position="142"/>
        <end position="202"/>
    </location>
</feature>
<dbReference type="SMART" id="SM00389">
    <property type="entry name" value="HOX"/>
    <property type="match status" value="1"/>
</dbReference>
<dbReference type="PROSITE" id="PS00027">
    <property type="entry name" value="HOMEOBOX_1"/>
    <property type="match status" value="1"/>
</dbReference>
<evidence type="ECO:0000256" key="8">
    <source>
        <dbReference type="RuleBase" id="RU000682"/>
    </source>
</evidence>
<dbReference type="InterPro" id="IPR017970">
    <property type="entry name" value="Homeobox_CS"/>
</dbReference>
<evidence type="ECO:0000256" key="2">
    <source>
        <dbReference type="ARBA" id="ARBA00005661"/>
    </source>
</evidence>
<accession>A0A8C5RTW4</accession>
<evidence type="ECO:0000256" key="4">
    <source>
        <dbReference type="ARBA" id="ARBA00023125"/>
    </source>
</evidence>
<dbReference type="CDD" id="cd00086">
    <property type="entry name" value="homeodomain"/>
    <property type="match status" value="1"/>
</dbReference>
<evidence type="ECO:0000256" key="6">
    <source>
        <dbReference type="ARBA" id="ARBA00023242"/>
    </source>
</evidence>
<evidence type="ECO:0000256" key="3">
    <source>
        <dbReference type="ARBA" id="ARBA00022473"/>
    </source>
</evidence>
<name>A0A8C5RTW4_LATLA</name>
<dbReference type="GO" id="GO:0006366">
    <property type="term" value="P:transcription by RNA polymerase II"/>
    <property type="evidence" value="ECO:0007669"/>
    <property type="project" value="Ensembl"/>
</dbReference>
<dbReference type="InterPro" id="IPR001356">
    <property type="entry name" value="HD"/>
</dbReference>
<dbReference type="AlphaFoldDB" id="A0A8C5RTW4"/>
<evidence type="ECO:0000256" key="7">
    <source>
        <dbReference type="PROSITE-ProRule" id="PRU00108"/>
    </source>
</evidence>
<proteinExistence type="inferred from homology"/>
<keyword evidence="4 7" id="KW-0238">DNA-binding</keyword>